<keyword evidence="3" id="KW-1003">Cell membrane</keyword>
<dbReference type="Pfam" id="PF05552">
    <property type="entry name" value="MS_channel_1st_1"/>
    <property type="match status" value="1"/>
</dbReference>
<comment type="similarity">
    <text evidence="2">Belongs to the MscS (TC 1.A.23) family.</text>
</comment>
<dbReference type="Proteomes" id="UP000251889">
    <property type="component" value="Unassembled WGS sequence"/>
</dbReference>
<dbReference type="InterPro" id="IPR023408">
    <property type="entry name" value="MscS_beta-dom_sf"/>
</dbReference>
<feature type="transmembrane region" description="Helical" evidence="7">
    <location>
        <begin position="12"/>
        <end position="30"/>
    </location>
</feature>
<dbReference type="GO" id="GO:0008381">
    <property type="term" value="F:mechanosensitive monoatomic ion channel activity"/>
    <property type="evidence" value="ECO:0007669"/>
    <property type="project" value="InterPro"/>
</dbReference>
<dbReference type="InterPro" id="IPR006686">
    <property type="entry name" value="MscS_channel_CS"/>
</dbReference>
<keyword evidence="4 7" id="KW-0812">Transmembrane</keyword>
<dbReference type="PROSITE" id="PS01246">
    <property type="entry name" value="UPF0003"/>
    <property type="match status" value="1"/>
</dbReference>
<dbReference type="InterPro" id="IPR011066">
    <property type="entry name" value="MscS_channel_C_sf"/>
</dbReference>
<dbReference type="Gene3D" id="3.30.70.100">
    <property type="match status" value="1"/>
</dbReference>
<dbReference type="Gene3D" id="1.10.287.1260">
    <property type="match status" value="1"/>
</dbReference>
<organism evidence="9 10">
    <name type="scientific">Pseudochryseolinea flava</name>
    <dbReference type="NCBI Taxonomy" id="2059302"/>
    <lineage>
        <taxon>Bacteria</taxon>
        <taxon>Pseudomonadati</taxon>
        <taxon>Bacteroidota</taxon>
        <taxon>Cytophagia</taxon>
        <taxon>Cytophagales</taxon>
        <taxon>Fulvivirgaceae</taxon>
        <taxon>Pseudochryseolinea</taxon>
    </lineage>
</organism>
<evidence type="ECO:0000256" key="1">
    <source>
        <dbReference type="ARBA" id="ARBA00004651"/>
    </source>
</evidence>
<dbReference type="InterPro" id="IPR006685">
    <property type="entry name" value="MscS_channel_2nd"/>
</dbReference>
<evidence type="ECO:0000256" key="3">
    <source>
        <dbReference type="ARBA" id="ARBA00022475"/>
    </source>
</evidence>
<dbReference type="OrthoDB" id="9809206at2"/>
<evidence type="ECO:0000313" key="10">
    <source>
        <dbReference type="Proteomes" id="UP000251889"/>
    </source>
</evidence>
<dbReference type="Gene3D" id="2.30.30.60">
    <property type="match status" value="1"/>
</dbReference>
<reference evidence="9 10" key="1">
    <citation type="submission" date="2018-06" db="EMBL/GenBank/DDBJ databases">
        <title>Chryseolinea flavus sp. nov., a member of the phylum Bacteroidetes isolated from soil.</title>
        <authorList>
            <person name="Li Y."/>
            <person name="Wang J."/>
        </authorList>
    </citation>
    <scope>NUCLEOTIDE SEQUENCE [LARGE SCALE GENOMIC DNA]</scope>
    <source>
        <strain evidence="9 10">SDU1-6</strain>
    </source>
</reference>
<comment type="caution">
    <text evidence="9">The sequence shown here is derived from an EMBL/GenBank/DDBJ whole genome shotgun (WGS) entry which is preliminary data.</text>
</comment>
<dbReference type="SUPFAM" id="SSF50182">
    <property type="entry name" value="Sm-like ribonucleoproteins"/>
    <property type="match status" value="1"/>
</dbReference>
<evidence type="ECO:0000256" key="2">
    <source>
        <dbReference type="ARBA" id="ARBA00008017"/>
    </source>
</evidence>
<dbReference type="InterPro" id="IPR010920">
    <property type="entry name" value="LSM_dom_sf"/>
</dbReference>
<feature type="transmembrane region" description="Helical" evidence="7">
    <location>
        <begin position="77"/>
        <end position="109"/>
    </location>
</feature>
<keyword evidence="5 7" id="KW-1133">Transmembrane helix</keyword>
<dbReference type="InterPro" id="IPR045275">
    <property type="entry name" value="MscS_archaea/bacteria_type"/>
</dbReference>
<feature type="domain" description="Mechanosensitive ion channel MscS" evidence="8">
    <location>
        <begin position="96"/>
        <end position="162"/>
    </location>
</feature>
<gene>
    <name evidence="9" type="ORF">DQQ10_22250</name>
</gene>
<dbReference type="GO" id="GO:0005886">
    <property type="term" value="C:plasma membrane"/>
    <property type="evidence" value="ECO:0007669"/>
    <property type="project" value="UniProtKB-SubCell"/>
</dbReference>
<evidence type="ECO:0000256" key="7">
    <source>
        <dbReference type="SAM" id="Phobius"/>
    </source>
</evidence>
<dbReference type="PANTHER" id="PTHR30221:SF1">
    <property type="entry name" value="SMALL-CONDUCTANCE MECHANOSENSITIVE CHANNEL"/>
    <property type="match status" value="1"/>
</dbReference>
<dbReference type="AlphaFoldDB" id="A0A364XZ75"/>
<sequence length="253" mass="28362">MGFRWLEAHGPSILVALIIFFLGQWIIRILKRWIHNSMERREVSQSIRPFLQSFIATILQILLLIVVLQILSVKMTIFTAIVTSFGVAAGLALSGTLQNFTGGILILLLKPFRVGDNIIAQGQDGIVDSIEIFYTIITTQDNRTVIIPNSKLSNEVIVNISRQGIRRMEVEMKFSFGIDLQQVTAVVKNCVKHCAELRDDPAPYVGVSVLDPDGYKIMIHAWVEALNHNQLKLQFQKNLVDDLKKAGLKLPGT</sequence>
<dbReference type="PANTHER" id="PTHR30221">
    <property type="entry name" value="SMALL-CONDUCTANCE MECHANOSENSITIVE CHANNEL"/>
    <property type="match status" value="1"/>
</dbReference>
<protein>
    <submittedName>
        <fullName evidence="9">Mechanosensitive ion channel family protein</fullName>
    </submittedName>
</protein>
<dbReference type="InterPro" id="IPR008910">
    <property type="entry name" value="MSC_TM_helix"/>
</dbReference>
<evidence type="ECO:0000256" key="4">
    <source>
        <dbReference type="ARBA" id="ARBA00022692"/>
    </source>
</evidence>
<dbReference type="EMBL" id="QMFY01000015">
    <property type="protein sequence ID" value="RAV98741.1"/>
    <property type="molecule type" value="Genomic_DNA"/>
</dbReference>
<name>A0A364XZ75_9BACT</name>
<evidence type="ECO:0000313" key="9">
    <source>
        <dbReference type="EMBL" id="RAV98741.1"/>
    </source>
</evidence>
<accession>A0A364XZ75</accession>
<dbReference type="Pfam" id="PF00924">
    <property type="entry name" value="MS_channel_2nd"/>
    <property type="match status" value="1"/>
</dbReference>
<evidence type="ECO:0000256" key="5">
    <source>
        <dbReference type="ARBA" id="ARBA00022989"/>
    </source>
</evidence>
<comment type="subcellular location">
    <subcellularLocation>
        <location evidence="1">Cell membrane</location>
        <topology evidence="1">Multi-pass membrane protein</topology>
    </subcellularLocation>
</comment>
<proteinExistence type="inferred from homology"/>
<dbReference type="InterPro" id="IPR011014">
    <property type="entry name" value="MscS_channel_TM-2"/>
</dbReference>
<evidence type="ECO:0000259" key="8">
    <source>
        <dbReference type="Pfam" id="PF00924"/>
    </source>
</evidence>
<evidence type="ECO:0000256" key="6">
    <source>
        <dbReference type="ARBA" id="ARBA00023136"/>
    </source>
</evidence>
<dbReference type="SUPFAM" id="SSF82861">
    <property type="entry name" value="Mechanosensitive channel protein MscS (YggB), transmembrane region"/>
    <property type="match status" value="1"/>
</dbReference>
<dbReference type="SUPFAM" id="SSF82689">
    <property type="entry name" value="Mechanosensitive channel protein MscS (YggB), C-terminal domain"/>
    <property type="match status" value="1"/>
</dbReference>
<keyword evidence="10" id="KW-1185">Reference proteome</keyword>
<keyword evidence="6 7" id="KW-0472">Membrane</keyword>
<feature type="transmembrane region" description="Helical" evidence="7">
    <location>
        <begin position="50"/>
        <end position="71"/>
    </location>
</feature>